<proteinExistence type="predicted"/>
<evidence type="ECO:0000256" key="1">
    <source>
        <dbReference type="SAM" id="Phobius"/>
    </source>
</evidence>
<gene>
    <name evidence="2" type="ORF">B0F90DRAFT_221576</name>
</gene>
<keyword evidence="1" id="KW-1133">Transmembrane helix</keyword>
<keyword evidence="1" id="KW-0812">Transmembrane</keyword>
<protein>
    <submittedName>
        <fullName evidence="2">Uncharacterized protein</fullName>
    </submittedName>
</protein>
<sequence>MGRASSYHRTALLLMTIVTCRMYFFFFVSAFLASMLWKFMQQCKWYKMAKAVCVRVCVITWLPRHPAPYLVIVTTSDKIGTNSNILSHSLLLSLSSYSYRLGTPSLPIIPFRLLAQCAHAPSNAQDRPFVSLGLRQ</sequence>
<dbReference type="AlphaFoldDB" id="A0AAD4QG18"/>
<dbReference type="EMBL" id="WTXG01000110">
    <property type="protein sequence ID" value="KAI0292834.1"/>
    <property type="molecule type" value="Genomic_DNA"/>
</dbReference>
<keyword evidence="1" id="KW-0472">Membrane</keyword>
<dbReference type="Proteomes" id="UP001203297">
    <property type="component" value="Unassembled WGS sequence"/>
</dbReference>
<reference evidence="2" key="1">
    <citation type="journal article" date="2022" name="New Phytol.">
        <title>Evolutionary transition to the ectomycorrhizal habit in the genomes of a hyperdiverse lineage of mushroom-forming fungi.</title>
        <authorList>
            <person name="Looney B."/>
            <person name="Miyauchi S."/>
            <person name="Morin E."/>
            <person name="Drula E."/>
            <person name="Courty P.E."/>
            <person name="Kohler A."/>
            <person name="Kuo A."/>
            <person name="LaButti K."/>
            <person name="Pangilinan J."/>
            <person name="Lipzen A."/>
            <person name="Riley R."/>
            <person name="Andreopoulos W."/>
            <person name="He G."/>
            <person name="Johnson J."/>
            <person name="Nolan M."/>
            <person name="Tritt A."/>
            <person name="Barry K.W."/>
            <person name="Grigoriev I.V."/>
            <person name="Nagy L.G."/>
            <person name="Hibbett D."/>
            <person name="Henrissat B."/>
            <person name="Matheny P.B."/>
            <person name="Labbe J."/>
            <person name="Martin F.M."/>
        </authorList>
    </citation>
    <scope>NUCLEOTIDE SEQUENCE</scope>
    <source>
        <strain evidence="2">BPL690</strain>
    </source>
</reference>
<keyword evidence="3" id="KW-1185">Reference proteome</keyword>
<evidence type="ECO:0000313" key="3">
    <source>
        <dbReference type="Proteomes" id="UP001203297"/>
    </source>
</evidence>
<evidence type="ECO:0000313" key="2">
    <source>
        <dbReference type="EMBL" id="KAI0292834.1"/>
    </source>
</evidence>
<feature type="transmembrane region" description="Helical" evidence="1">
    <location>
        <begin position="12"/>
        <end position="37"/>
    </location>
</feature>
<accession>A0AAD4QG18</accession>
<name>A0AAD4QG18_9AGAM</name>
<comment type="caution">
    <text evidence="2">The sequence shown here is derived from an EMBL/GenBank/DDBJ whole genome shotgun (WGS) entry which is preliminary data.</text>
</comment>
<organism evidence="2 3">
    <name type="scientific">Multifurca ochricompacta</name>
    <dbReference type="NCBI Taxonomy" id="376703"/>
    <lineage>
        <taxon>Eukaryota</taxon>
        <taxon>Fungi</taxon>
        <taxon>Dikarya</taxon>
        <taxon>Basidiomycota</taxon>
        <taxon>Agaricomycotina</taxon>
        <taxon>Agaricomycetes</taxon>
        <taxon>Russulales</taxon>
        <taxon>Russulaceae</taxon>
        <taxon>Multifurca</taxon>
    </lineage>
</organism>